<name>A0A1H1RPV9_9GAMM</name>
<evidence type="ECO:0000313" key="3">
    <source>
        <dbReference type="Proteomes" id="UP000243413"/>
    </source>
</evidence>
<dbReference type="InterPro" id="IPR033469">
    <property type="entry name" value="CYTH-like_dom_sf"/>
</dbReference>
<dbReference type="SMART" id="SM01118">
    <property type="entry name" value="CYTH"/>
    <property type="match status" value="1"/>
</dbReference>
<sequence>MGKETEIKLRASAEVLAALRTHPLLTARLVDDWQTTTLYNQYYDTAARDLANAKVALRLRRDGDAIIQTLKSRGQSVAGLSERNEWDWYLKQQTLDFSLLGDSCWPAALAELDKSTLQPVFTTDFQRTRALLRWEREGEEVEIEAALDLGEVSAADAREAISELELEVRKGPAVALLELALELCRDQVLMPCDISKAERGYRLFDAGSYALRLDNPGWQADTSVDGVIEGLITQLLGRVQRLAEQYRFARQWKLFRELTGNLAALRACFGVFDLALPRSAAQPFIVPFDQLLAVFQPLVLAGWADDSDGEAARQQASDVFDQQVAVPAWGALFVELGLWLLDKRWQANRPPRGDRVAALTLQRWLLAAVAKEIQELRVPHNNDPDHHVSEWMDQLPRLGRLQLLLGNFRSFLEVPEPDRLFGELNKLQALLEQYPQVAEEQRELLLAALRKQGQRVRKLNAWRELNQ</sequence>
<dbReference type="GO" id="GO:0046872">
    <property type="term" value="F:metal ion binding"/>
    <property type="evidence" value="ECO:0007669"/>
    <property type="project" value="TreeGrafter"/>
</dbReference>
<dbReference type="GO" id="GO:0050355">
    <property type="term" value="F:inorganic triphosphate phosphatase activity"/>
    <property type="evidence" value="ECO:0007669"/>
    <property type="project" value="InterPro"/>
</dbReference>
<gene>
    <name evidence="2" type="ORF">SAMN05216271_1787</name>
</gene>
<protein>
    <submittedName>
        <fullName evidence="2">Inorganic triphosphatase YgiF, contains CYTH and CHAD domains</fullName>
    </submittedName>
</protein>
<dbReference type="SUPFAM" id="SSF55154">
    <property type="entry name" value="CYTH-like phosphatases"/>
    <property type="match status" value="1"/>
</dbReference>
<dbReference type="PANTHER" id="PTHR39569">
    <property type="entry name" value="INORGANIC TRIPHOSPHATASE"/>
    <property type="match status" value="1"/>
</dbReference>
<dbReference type="Gene3D" id="2.40.320.10">
    <property type="entry name" value="Hypothetical Protein Pfu-838710-001"/>
    <property type="match status" value="1"/>
</dbReference>
<dbReference type="InterPro" id="IPR023577">
    <property type="entry name" value="CYTH_domain"/>
</dbReference>
<reference evidence="3" key="1">
    <citation type="submission" date="2016-10" db="EMBL/GenBank/DDBJ databases">
        <authorList>
            <person name="Varghese N."/>
            <person name="Submissions S."/>
        </authorList>
    </citation>
    <scope>NUCLEOTIDE SEQUENCE [LARGE SCALE GENOMIC DNA]</scope>
    <source>
        <strain evidence="3">JCM 14963</strain>
    </source>
</reference>
<dbReference type="PANTHER" id="PTHR39569:SF1">
    <property type="entry name" value="INORGANIC TRIPHOSPHATASE"/>
    <property type="match status" value="1"/>
</dbReference>
<dbReference type="OrthoDB" id="3034217at2"/>
<proteinExistence type="predicted"/>
<dbReference type="Pfam" id="PF01928">
    <property type="entry name" value="CYTH"/>
    <property type="match status" value="1"/>
</dbReference>
<dbReference type="EMBL" id="LT629763">
    <property type="protein sequence ID" value="SDS37724.1"/>
    <property type="molecule type" value="Genomic_DNA"/>
</dbReference>
<dbReference type="PROSITE" id="PS51707">
    <property type="entry name" value="CYTH"/>
    <property type="match status" value="1"/>
</dbReference>
<evidence type="ECO:0000259" key="1">
    <source>
        <dbReference type="PROSITE" id="PS51707"/>
    </source>
</evidence>
<dbReference type="AlphaFoldDB" id="A0A1H1RPV9"/>
<accession>A0A1H1RPV9</accession>
<dbReference type="CDD" id="cd07756">
    <property type="entry name" value="CYTH-like_Pase_CHAD"/>
    <property type="match status" value="1"/>
</dbReference>
<evidence type="ECO:0000313" key="2">
    <source>
        <dbReference type="EMBL" id="SDS37724.1"/>
    </source>
</evidence>
<dbReference type="InterPro" id="IPR039013">
    <property type="entry name" value="YgiF"/>
</dbReference>
<dbReference type="STRING" id="472181.SAMN05216271_1787"/>
<dbReference type="Proteomes" id="UP000243413">
    <property type="component" value="Chromosome I"/>
</dbReference>
<feature type="domain" description="CYTH" evidence="1">
    <location>
        <begin position="2"/>
        <end position="207"/>
    </location>
</feature>
<dbReference type="RefSeq" id="WP_092285826.1">
    <property type="nucleotide sequence ID" value="NZ_LT629763.1"/>
</dbReference>
<organism evidence="2 3">
    <name type="scientific">Halopseudomonas sabulinigri</name>
    <dbReference type="NCBI Taxonomy" id="472181"/>
    <lineage>
        <taxon>Bacteria</taxon>
        <taxon>Pseudomonadati</taxon>
        <taxon>Pseudomonadota</taxon>
        <taxon>Gammaproteobacteria</taxon>
        <taxon>Pseudomonadales</taxon>
        <taxon>Pseudomonadaceae</taxon>
        <taxon>Halopseudomonas</taxon>
    </lineage>
</organism>